<dbReference type="PANTHER" id="PTHR37464">
    <property type="entry name" value="BLL2463 PROTEIN"/>
    <property type="match status" value="1"/>
</dbReference>
<evidence type="ECO:0000313" key="5">
    <source>
        <dbReference type="Proteomes" id="UP000315750"/>
    </source>
</evidence>
<keyword evidence="5" id="KW-1185">Reference proteome</keyword>
<dbReference type="SMART" id="SM00327">
    <property type="entry name" value="VWA"/>
    <property type="match status" value="1"/>
</dbReference>
<gene>
    <name evidence="4" type="ORF">Pan181_39210</name>
</gene>
<accession>A0A518ASJ1</accession>
<keyword evidence="2" id="KW-0472">Membrane</keyword>
<protein>
    <recommendedName>
        <fullName evidence="3">VWFA domain-containing protein</fullName>
    </recommendedName>
</protein>
<dbReference type="SUPFAM" id="SSF53300">
    <property type="entry name" value="vWA-like"/>
    <property type="match status" value="1"/>
</dbReference>
<dbReference type="InterPro" id="IPR002035">
    <property type="entry name" value="VWF_A"/>
</dbReference>
<keyword evidence="2" id="KW-0812">Transmembrane</keyword>
<organism evidence="4 5">
    <name type="scientific">Aeoliella mucimassa</name>
    <dbReference type="NCBI Taxonomy" id="2527972"/>
    <lineage>
        <taxon>Bacteria</taxon>
        <taxon>Pseudomonadati</taxon>
        <taxon>Planctomycetota</taxon>
        <taxon>Planctomycetia</taxon>
        <taxon>Pirellulales</taxon>
        <taxon>Lacipirellulaceae</taxon>
        <taxon>Aeoliella</taxon>
    </lineage>
</organism>
<dbReference type="Gene3D" id="3.40.50.410">
    <property type="entry name" value="von Willebrand factor, type A domain"/>
    <property type="match status" value="1"/>
</dbReference>
<feature type="region of interest" description="Disordered" evidence="1">
    <location>
        <begin position="432"/>
        <end position="467"/>
    </location>
</feature>
<reference evidence="4 5" key="1">
    <citation type="submission" date="2019-02" db="EMBL/GenBank/DDBJ databases">
        <title>Deep-cultivation of Planctomycetes and their phenomic and genomic characterization uncovers novel biology.</title>
        <authorList>
            <person name="Wiegand S."/>
            <person name="Jogler M."/>
            <person name="Boedeker C."/>
            <person name="Pinto D."/>
            <person name="Vollmers J."/>
            <person name="Rivas-Marin E."/>
            <person name="Kohn T."/>
            <person name="Peeters S.H."/>
            <person name="Heuer A."/>
            <person name="Rast P."/>
            <person name="Oberbeckmann S."/>
            <person name="Bunk B."/>
            <person name="Jeske O."/>
            <person name="Meyerdierks A."/>
            <person name="Storesund J.E."/>
            <person name="Kallscheuer N."/>
            <person name="Luecker S."/>
            <person name="Lage O.M."/>
            <person name="Pohl T."/>
            <person name="Merkel B.J."/>
            <person name="Hornburger P."/>
            <person name="Mueller R.-W."/>
            <person name="Bruemmer F."/>
            <person name="Labrenz M."/>
            <person name="Spormann A.M."/>
            <person name="Op den Camp H."/>
            <person name="Overmann J."/>
            <person name="Amann R."/>
            <person name="Jetten M.S.M."/>
            <person name="Mascher T."/>
            <person name="Medema M.H."/>
            <person name="Devos D.P."/>
            <person name="Kaster A.-K."/>
            <person name="Ovreas L."/>
            <person name="Rohde M."/>
            <person name="Galperin M.Y."/>
            <person name="Jogler C."/>
        </authorList>
    </citation>
    <scope>NUCLEOTIDE SEQUENCE [LARGE SCALE GENOMIC DNA]</scope>
    <source>
        <strain evidence="4 5">Pan181</strain>
    </source>
</reference>
<dbReference type="KEGG" id="amuc:Pan181_39210"/>
<evidence type="ECO:0000259" key="3">
    <source>
        <dbReference type="PROSITE" id="PS50234"/>
    </source>
</evidence>
<dbReference type="InterPro" id="IPR024163">
    <property type="entry name" value="Aerotolerance_reg_N"/>
</dbReference>
<evidence type="ECO:0000313" key="4">
    <source>
        <dbReference type="EMBL" id="QDU57699.1"/>
    </source>
</evidence>
<dbReference type="PANTHER" id="PTHR37464:SF1">
    <property type="entry name" value="BLL2463 PROTEIN"/>
    <property type="match status" value="1"/>
</dbReference>
<feature type="transmembrane region" description="Helical" evidence="2">
    <location>
        <begin position="690"/>
        <end position="709"/>
    </location>
</feature>
<dbReference type="Proteomes" id="UP000315750">
    <property type="component" value="Chromosome"/>
</dbReference>
<keyword evidence="2" id="KW-1133">Transmembrane helix</keyword>
<feature type="compositionally biased region" description="Low complexity" evidence="1">
    <location>
        <begin position="443"/>
        <end position="467"/>
    </location>
</feature>
<dbReference type="AlphaFoldDB" id="A0A518ASJ1"/>
<dbReference type="RefSeq" id="WP_145249011.1">
    <property type="nucleotide sequence ID" value="NZ_CP036278.1"/>
</dbReference>
<dbReference type="OrthoDB" id="5289914at2"/>
<dbReference type="PROSITE" id="PS50234">
    <property type="entry name" value="VWFA"/>
    <property type="match status" value="1"/>
</dbReference>
<proteinExistence type="predicted"/>
<dbReference type="Pfam" id="PF13519">
    <property type="entry name" value="VWA_2"/>
    <property type="match status" value="1"/>
</dbReference>
<sequence>MTSLFRNALEPLWLWGLMALLPLAVLALYFLKLKRDPVEVPSTYLWKKSIEDLHVNSLWQKLRRSLLLFLQLLLLALAILALLRPGWEGQELQGQRMIFAIDNSASMGSADVKDAESRLAEAKKQTIALIEQMQSDMAAMVISFNNEARVMQGFTSNRRKLREAVEKIELTSRPTNLLGALQLADGLANPGQVIEPESNVAIDISDGEKTTLYIFSDGRFSEVKGFSLGNLQPQFFVPLGTREANNLAITAFSTRRSESRPDERQAFIQVSNFSTDEQTSVVELSHNGTFLDAQEVTVPSGEARGVTFALAGVESGKLEAKLSSTALKAMSDALAIDNKAYAAVNDTSAGRVLLVTPGNKVLMTALSTERIKRYADVEIATPDTLKTKEHQELAASGAYDLIIYDQCAPEERMPRSNTLFFGSVPPTWYASTKAPAAEEESPPAETDAAAESTEPAPEAPAEQPTPTVERVALPAIIDQSREHPLMAYVELGDFRINGSNIVPPPKGGQVLVESTQGPLVSIAPREGFEDAVIGFELTVNKDGSEYINADWYRRYSFPTFLLNAFGYFVNQGQEGSDRTNLPGQALALRTKSLAEKLTVKGPDNRETVVERNADGSYLFHDTEQPGYYEILDAGKVESRFAVNLFDGQESNVKLAVMGDDDATDNIESVASLQIGHVEVKGTQQPARKEIWRPLLLLAIILLLVEWYIYNRRVYL</sequence>
<feature type="domain" description="VWFA" evidence="3">
    <location>
        <begin position="96"/>
        <end position="219"/>
    </location>
</feature>
<evidence type="ECO:0000256" key="1">
    <source>
        <dbReference type="SAM" id="MobiDB-lite"/>
    </source>
</evidence>
<dbReference type="Pfam" id="PF07584">
    <property type="entry name" value="BatA"/>
    <property type="match status" value="1"/>
</dbReference>
<feature type="transmembrane region" description="Helical" evidence="2">
    <location>
        <begin position="12"/>
        <end position="31"/>
    </location>
</feature>
<feature type="transmembrane region" description="Helical" evidence="2">
    <location>
        <begin position="66"/>
        <end position="87"/>
    </location>
</feature>
<name>A0A518ASJ1_9BACT</name>
<evidence type="ECO:0000256" key="2">
    <source>
        <dbReference type="SAM" id="Phobius"/>
    </source>
</evidence>
<dbReference type="InterPro" id="IPR036465">
    <property type="entry name" value="vWFA_dom_sf"/>
</dbReference>
<dbReference type="EMBL" id="CP036278">
    <property type="protein sequence ID" value="QDU57699.1"/>
    <property type="molecule type" value="Genomic_DNA"/>
</dbReference>